<dbReference type="PANTHER" id="PTHR34352">
    <property type="entry name" value="PROTEIN YHFA"/>
    <property type="match status" value="1"/>
</dbReference>
<organism evidence="2 3">
    <name type="scientific">Fundicoccus ignavus</name>
    <dbReference type="NCBI Taxonomy" id="2664442"/>
    <lineage>
        <taxon>Bacteria</taxon>
        <taxon>Bacillati</taxon>
        <taxon>Bacillota</taxon>
        <taxon>Bacilli</taxon>
        <taxon>Lactobacillales</taxon>
        <taxon>Aerococcaceae</taxon>
        <taxon>Fundicoccus</taxon>
    </lineage>
</organism>
<dbReference type="Proteomes" id="UP000469870">
    <property type="component" value="Unassembled WGS sequence"/>
</dbReference>
<accession>A0A6I2GDT6</accession>
<dbReference type="PANTHER" id="PTHR34352:SF1">
    <property type="entry name" value="PROTEIN YHFA"/>
    <property type="match status" value="1"/>
</dbReference>
<comment type="caution">
    <text evidence="2">The sequence shown here is derived from an EMBL/GenBank/DDBJ whole genome shotgun (WGS) entry which is preliminary data.</text>
</comment>
<dbReference type="InterPro" id="IPR036102">
    <property type="entry name" value="OsmC/Ohrsf"/>
</dbReference>
<evidence type="ECO:0000313" key="4">
    <source>
        <dbReference type="Proteomes" id="UP000469870"/>
    </source>
</evidence>
<dbReference type="Pfam" id="PF02566">
    <property type="entry name" value="OsmC"/>
    <property type="match status" value="1"/>
</dbReference>
<dbReference type="Proteomes" id="UP000430975">
    <property type="component" value="Unassembled WGS sequence"/>
</dbReference>
<evidence type="ECO:0000313" key="3">
    <source>
        <dbReference type="Proteomes" id="UP000430975"/>
    </source>
</evidence>
<gene>
    <name evidence="2" type="ORF">GIY09_02580</name>
    <name evidence="1" type="ORF">GIY11_00700</name>
</gene>
<dbReference type="EMBL" id="WJQS01000002">
    <property type="protein sequence ID" value="MRI84784.1"/>
    <property type="molecule type" value="Genomic_DNA"/>
</dbReference>
<dbReference type="InterPro" id="IPR003718">
    <property type="entry name" value="OsmC/Ohr_fam"/>
</dbReference>
<name>A0A6I2GDT6_9LACT</name>
<dbReference type="AlphaFoldDB" id="A0A6I2GDT6"/>
<evidence type="ECO:0000313" key="2">
    <source>
        <dbReference type="EMBL" id="MRI84784.1"/>
    </source>
</evidence>
<reference evidence="3 4" key="1">
    <citation type="submission" date="2019-11" db="EMBL/GenBank/DDBJ databases">
        <title>Characterisation of Fundicoccus ignavus gen. nov. sp. nov., a novel genus of the family Aerococcaceae isolated from bulk tank milk.</title>
        <authorList>
            <person name="Siebert A."/>
            <person name="Huptas C."/>
            <person name="Wenning M."/>
            <person name="Scherer S."/>
            <person name="Doll E.V."/>
        </authorList>
    </citation>
    <scope>NUCLEOTIDE SEQUENCE [LARGE SCALE GENOMIC DNA]</scope>
    <source>
        <strain evidence="1 4">DSM 109653</strain>
        <strain evidence="2 3">WS4759</strain>
    </source>
</reference>
<proteinExistence type="predicted"/>
<evidence type="ECO:0008006" key="5">
    <source>
        <dbReference type="Google" id="ProtNLM"/>
    </source>
</evidence>
<keyword evidence="3" id="KW-1185">Reference proteome</keyword>
<dbReference type="SUPFAM" id="SSF82784">
    <property type="entry name" value="OsmC-like"/>
    <property type="match status" value="1"/>
</dbReference>
<dbReference type="InterPro" id="IPR015946">
    <property type="entry name" value="KH_dom-like_a/b"/>
</dbReference>
<evidence type="ECO:0000313" key="1">
    <source>
        <dbReference type="EMBL" id="MRI80550.1"/>
    </source>
</evidence>
<dbReference type="EMBL" id="WJQR01000001">
    <property type="protein sequence ID" value="MRI80550.1"/>
    <property type="molecule type" value="Genomic_DNA"/>
</dbReference>
<protein>
    <recommendedName>
        <fullName evidence="5">OsmC family peroxiredoxin</fullName>
    </recommendedName>
</protein>
<dbReference type="Gene3D" id="3.30.300.20">
    <property type="match status" value="1"/>
</dbReference>
<sequence length="139" mass="15441">MMSIKHVTAQLEEPYIVTATSEGFTYTMDYADRNPEGESLGTSPTGMLLTALSGCHAMTARSFLSGKKIPFSKLIIEINGEFTNGRKNWQLNANVTIKTDAQLDDRQMETMERFVARNCTVSSVLQTGNEITAQIELIR</sequence>